<keyword evidence="5" id="KW-0804">Transcription</keyword>
<dbReference type="STRING" id="913774.A0A0C3DJ48"/>
<dbReference type="InterPro" id="IPR021858">
    <property type="entry name" value="Fun_TF"/>
</dbReference>
<reference evidence="9" key="2">
    <citation type="submission" date="2015-01" db="EMBL/GenBank/DDBJ databases">
        <title>Evolutionary Origins and Diversification of the Mycorrhizal Mutualists.</title>
        <authorList>
            <consortium name="DOE Joint Genome Institute"/>
            <consortium name="Mycorrhizal Genomics Consortium"/>
            <person name="Kohler A."/>
            <person name="Kuo A."/>
            <person name="Nagy L.G."/>
            <person name="Floudas D."/>
            <person name="Copeland A."/>
            <person name="Barry K.W."/>
            <person name="Cichocki N."/>
            <person name="Veneault-Fourrey C."/>
            <person name="LaButti K."/>
            <person name="Lindquist E.A."/>
            <person name="Lipzen A."/>
            <person name="Lundell T."/>
            <person name="Morin E."/>
            <person name="Murat C."/>
            <person name="Riley R."/>
            <person name="Ohm R."/>
            <person name="Sun H."/>
            <person name="Tunlid A."/>
            <person name="Henrissat B."/>
            <person name="Grigoriev I.V."/>
            <person name="Hibbett D.S."/>
            <person name="Martin F."/>
        </authorList>
    </citation>
    <scope>NUCLEOTIDE SEQUENCE [LARGE SCALE GENOMIC DNA]</scope>
    <source>
        <strain evidence="9">Zn</strain>
    </source>
</reference>
<dbReference type="InterPro" id="IPR036864">
    <property type="entry name" value="Zn2-C6_fun-type_DNA-bd_sf"/>
</dbReference>
<feature type="non-terminal residue" evidence="8">
    <location>
        <position position="1"/>
    </location>
</feature>
<dbReference type="InterPro" id="IPR001138">
    <property type="entry name" value="Zn2Cys6_DnaBD"/>
</dbReference>
<dbReference type="InterPro" id="IPR052360">
    <property type="entry name" value="Transcr_Regulatory_Proteins"/>
</dbReference>
<dbReference type="CDD" id="cd00067">
    <property type="entry name" value="GAL4"/>
    <property type="match status" value="1"/>
</dbReference>
<dbReference type="Pfam" id="PF11951">
    <property type="entry name" value="Fungal_trans_2"/>
    <property type="match status" value="1"/>
</dbReference>
<keyword evidence="4" id="KW-0238">DNA-binding</keyword>
<accession>A0A0C3DJ48</accession>
<organism evidence="8 9">
    <name type="scientific">Oidiodendron maius (strain Zn)</name>
    <dbReference type="NCBI Taxonomy" id="913774"/>
    <lineage>
        <taxon>Eukaryota</taxon>
        <taxon>Fungi</taxon>
        <taxon>Dikarya</taxon>
        <taxon>Ascomycota</taxon>
        <taxon>Pezizomycotina</taxon>
        <taxon>Leotiomycetes</taxon>
        <taxon>Leotiomycetes incertae sedis</taxon>
        <taxon>Myxotrichaceae</taxon>
        <taxon>Oidiodendron</taxon>
    </lineage>
</organism>
<dbReference type="SUPFAM" id="SSF57701">
    <property type="entry name" value="Zn2/Cys6 DNA-binding domain"/>
    <property type="match status" value="1"/>
</dbReference>
<evidence type="ECO:0000256" key="3">
    <source>
        <dbReference type="ARBA" id="ARBA00023015"/>
    </source>
</evidence>
<sequence length="522" mass="59911">RRVKCDETKPECLRCQKFGRTCDGYAEPPPPGQEPTRSRRRLAVVPIKPRSSPVALTGPTISIHRTEEECRYFDVFVEFSARELPGYFPTDFWSRIVSQESHALTPIRYAAIAIGALNRSLEKAPESQLKVNIIQNIDKRHHEYAVLYFLRAVQSLNQYLSKSRSPQTRVALICCLLFVCFETFQGSFVSTCRQYYGGLSILRSYCARYSLPGSRNQRALPQQSLIESSSTQMESLIQMFTRLDGSGEYFGMPPLIPPMMWDIRKVYHRPIPDTFPDFPSAQRTWDFLMDEALQFYRRTFFNKVFAPANSDPPAKIAKKYTHYIQKLSTFERAFQPILNNAVESNGTIINPAALVLSLYQKCTLIILAAVQDPSEMIYDSYLPEFQYVTSTCTRLIRSQSGTQMGTHNIRFSFEVGFIPPLHFVVMKCRDPIIRREGINLLLSCQRQEGMWDSILCGRIGAWLVACEEEGLPPPPIEVPEKNRVQITVLHFHIPERYIKFKCRKALPGANGSRDEREIVLTW</sequence>
<dbReference type="GO" id="GO:0008270">
    <property type="term" value="F:zinc ion binding"/>
    <property type="evidence" value="ECO:0007669"/>
    <property type="project" value="InterPro"/>
</dbReference>
<protein>
    <recommendedName>
        <fullName evidence="7">Zn(2)-C6 fungal-type domain-containing protein</fullName>
    </recommendedName>
</protein>
<dbReference type="Pfam" id="PF00172">
    <property type="entry name" value="Zn_clus"/>
    <property type="match status" value="1"/>
</dbReference>
<dbReference type="InParanoid" id="A0A0C3DJ48"/>
<evidence type="ECO:0000256" key="1">
    <source>
        <dbReference type="ARBA" id="ARBA00022723"/>
    </source>
</evidence>
<evidence type="ECO:0000259" key="7">
    <source>
        <dbReference type="Pfam" id="PF00172"/>
    </source>
</evidence>
<evidence type="ECO:0000256" key="6">
    <source>
        <dbReference type="ARBA" id="ARBA00023242"/>
    </source>
</evidence>
<dbReference type="AlphaFoldDB" id="A0A0C3DJ48"/>
<dbReference type="GO" id="GO:0000981">
    <property type="term" value="F:DNA-binding transcription factor activity, RNA polymerase II-specific"/>
    <property type="evidence" value="ECO:0007669"/>
    <property type="project" value="InterPro"/>
</dbReference>
<proteinExistence type="predicted"/>
<dbReference type="PANTHER" id="PTHR36206:SF4">
    <property type="entry name" value="HYPOTHETICAL CONSERVED PROTEIN (EUROFUNG)-RELATED"/>
    <property type="match status" value="1"/>
</dbReference>
<keyword evidence="3" id="KW-0805">Transcription regulation</keyword>
<dbReference type="Proteomes" id="UP000054321">
    <property type="component" value="Unassembled WGS sequence"/>
</dbReference>
<dbReference type="PANTHER" id="PTHR36206">
    <property type="entry name" value="ASPERCRYPTIN BIOSYNTHESIS CLUSTER-SPECIFIC TRANSCRIPTION REGULATOR ATNN-RELATED"/>
    <property type="match status" value="1"/>
</dbReference>
<name>A0A0C3DJ48_OIDMZ</name>
<reference evidence="8 9" key="1">
    <citation type="submission" date="2014-04" db="EMBL/GenBank/DDBJ databases">
        <authorList>
            <consortium name="DOE Joint Genome Institute"/>
            <person name="Kuo A."/>
            <person name="Martino E."/>
            <person name="Perotto S."/>
            <person name="Kohler A."/>
            <person name="Nagy L.G."/>
            <person name="Floudas D."/>
            <person name="Copeland A."/>
            <person name="Barry K.W."/>
            <person name="Cichocki N."/>
            <person name="Veneault-Fourrey C."/>
            <person name="LaButti K."/>
            <person name="Lindquist E.A."/>
            <person name="Lipzen A."/>
            <person name="Lundell T."/>
            <person name="Morin E."/>
            <person name="Murat C."/>
            <person name="Sun H."/>
            <person name="Tunlid A."/>
            <person name="Henrissat B."/>
            <person name="Grigoriev I.V."/>
            <person name="Hibbett D.S."/>
            <person name="Martin F."/>
            <person name="Nordberg H.P."/>
            <person name="Cantor M.N."/>
            <person name="Hua S.X."/>
        </authorList>
    </citation>
    <scope>NUCLEOTIDE SEQUENCE [LARGE SCALE GENOMIC DNA]</scope>
    <source>
        <strain evidence="8 9">Zn</strain>
    </source>
</reference>
<evidence type="ECO:0000313" key="9">
    <source>
        <dbReference type="Proteomes" id="UP000054321"/>
    </source>
</evidence>
<keyword evidence="6" id="KW-0539">Nucleus</keyword>
<evidence type="ECO:0000313" key="8">
    <source>
        <dbReference type="EMBL" id="KIN02028.1"/>
    </source>
</evidence>
<dbReference type="GO" id="GO:0003677">
    <property type="term" value="F:DNA binding"/>
    <property type="evidence" value="ECO:0007669"/>
    <property type="project" value="UniProtKB-KW"/>
</dbReference>
<dbReference type="OrthoDB" id="3598904at2759"/>
<feature type="domain" description="Zn(2)-C6 fungal-type" evidence="7">
    <location>
        <begin position="1"/>
        <end position="28"/>
    </location>
</feature>
<dbReference type="EMBL" id="KN832875">
    <property type="protein sequence ID" value="KIN02028.1"/>
    <property type="molecule type" value="Genomic_DNA"/>
</dbReference>
<keyword evidence="2" id="KW-0862">Zinc</keyword>
<keyword evidence="9" id="KW-1185">Reference proteome</keyword>
<evidence type="ECO:0000256" key="4">
    <source>
        <dbReference type="ARBA" id="ARBA00023125"/>
    </source>
</evidence>
<gene>
    <name evidence="8" type="ORF">OIDMADRAFT_121649</name>
</gene>
<dbReference type="HOGENOM" id="CLU_011409_2_1_1"/>
<evidence type="ECO:0000256" key="2">
    <source>
        <dbReference type="ARBA" id="ARBA00022833"/>
    </source>
</evidence>
<evidence type="ECO:0000256" key="5">
    <source>
        <dbReference type="ARBA" id="ARBA00023163"/>
    </source>
</evidence>
<keyword evidence="1" id="KW-0479">Metal-binding</keyword>